<organism evidence="1 2">
    <name type="scientific">Castor canadensis</name>
    <name type="common">American beaver</name>
    <dbReference type="NCBI Taxonomy" id="51338"/>
    <lineage>
        <taxon>Eukaryota</taxon>
        <taxon>Metazoa</taxon>
        <taxon>Chordata</taxon>
        <taxon>Craniata</taxon>
        <taxon>Vertebrata</taxon>
        <taxon>Euteleostomi</taxon>
        <taxon>Mammalia</taxon>
        <taxon>Eutheria</taxon>
        <taxon>Euarchontoglires</taxon>
        <taxon>Glires</taxon>
        <taxon>Rodentia</taxon>
        <taxon>Castorimorpha</taxon>
        <taxon>Castoridae</taxon>
        <taxon>Castor</taxon>
    </lineage>
</organism>
<evidence type="ECO:0000313" key="1">
    <source>
        <dbReference type="Proteomes" id="UP001732720"/>
    </source>
</evidence>
<keyword evidence="1" id="KW-1185">Reference proteome</keyword>
<sequence>MSGPSSAAAGKPHSSLGSWGPSAKPVSVGWTVVPPRCSRPGLGAGPRGECPGLQAAGKPHSSLGSWGPSAKPVSVGWTVVPPRCSRPGLGAGPRGECPGLGWVPFWPGNFQSAEKGRSAVGALHPRPRPRSRPTRRWGPCPPPARRARRRRPIKSRTGGRPALQAAQSRLIRNPKRERITWLWLSRTWGIIDTDRSQLETVAFAFTYLWDLTLQTQRLIEDIQGPC</sequence>
<dbReference type="RefSeq" id="XP_073931323.1">
    <property type="nucleotide sequence ID" value="XM_074075222.1"/>
</dbReference>
<gene>
    <name evidence="2" type="primary">LOC141423453</name>
</gene>
<proteinExistence type="predicted"/>
<reference evidence="2" key="1">
    <citation type="submission" date="2025-08" db="UniProtKB">
        <authorList>
            <consortium name="RefSeq"/>
        </authorList>
    </citation>
    <scope>IDENTIFICATION</scope>
</reference>
<dbReference type="Proteomes" id="UP001732720">
    <property type="component" value="Chromosome 5"/>
</dbReference>
<name>A0AC58MPI9_CASCN</name>
<evidence type="ECO:0000313" key="2">
    <source>
        <dbReference type="RefSeq" id="XP_073931323.1"/>
    </source>
</evidence>
<protein>
    <submittedName>
        <fullName evidence="2">Uncharacterized protein</fullName>
    </submittedName>
</protein>
<accession>A0AC58MPI9</accession>